<dbReference type="AlphaFoldDB" id="A0A3D6BLU2"/>
<reference evidence="1 2" key="1">
    <citation type="journal article" date="2018" name="Nat. Biotechnol.">
        <title>A standardized bacterial taxonomy based on genome phylogeny substantially revises the tree of life.</title>
        <authorList>
            <person name="Parks D.H."/>
            <person name="Chuvochina M."/>
            <person name="Waite D.W."/>
            <person name="Rinke C."/>
            <person name="Skarshewski A."/>
            <person name="Chaumeil P.A."/>
            <person name="Hugenholtz P."/>
        </authorList>
    </citation>
    <scope>NUCLEOTIDE SEQUENCE [LARGE SCALE GENOMIC DNA]</scope>
    <source>
        <strain evidence="1">UBA10227</strain>
    </source>
</reference>
<comment type="caution">
    <text evidence="1">The sequence shown here is derived from an EMBL/GenBank/DDBJ whole genome shotgun (WGS) entry which is preliminary data.</text>
</comment>
<dbReference type="PROSITE" id="PS51257">
    <property type="entry name" value="PROKAR_LIPOPROTEIN"/>
    <property type="match status" value="1"/>
</dbReference>
<gene>
    <name evidence="1" type="ORF">DHV22_00850</name>
</gene>
<evidence type="ECO:0000313" key="2">
    <source>
        <dbReference type="Proteomes" id="UP000263268"/>
    </source>
</evidence>
<organism evidence="1 2">
    <name type="scientific">Xanthomarina gelatinilytica</name>
    <dbReference type="NCBI Taxonomy" id="1137281"/>
    <lineage>
        <taxon>Bacteria</taxon>
        <taxon>Pseudomonadati</taxon>
        <taxon>Bacteroidota</taxon>
        <taxon>Flavobacteriia</taxon>
        <taxon>Flavobacteriales</taxon>
        <taxon>Flavobacteriaceae</taxon>
        <taxon>Xanthomarina</taxon>
    </lineage>
</organism>
<accession>A0A3D6BLU2</accession>
<dbReference type="Proteomes" id="UP000263268">
    <property type="component" value="Unassembled WGS sequence"/>
</dbReference>
<proteinExistence type="predicted"/>
<name>A0A3D6BLU2_9FLAO</name>
<dbReference type="EMBL" id="DPRK01000019">
    <property type="protein sequence ID" value="HCY80246.1"/>
    <property type="molecule type" value="Genomic_DNA"/>
</dbReference>
<evidence type="ECO:0000313" key="1">
    <source>
        <dbReference type="EMBL" id="HCY80246.1"/>
    </source>
</evidence>
<protein>
    <submittedName>
        <fullName evidence="1">Uncharacterized protein</fullName>
    </submittedName>
</protein>
<feature type="non-terminal residue" evidence="1">
    <location>
        <position position="105"/>
    </location>
</feature>
<sequence>MKRIIILLILSLTIQQSFGQACGIYGIKYVGNINPESIKIEKIKLPTIEFLHGLEEENSEKGIVEIEPVSNEINTELGSHLTSHLYGKTESLLKFYKTKRESIPI</sequence>